<dbReference type="Pfam" id="PF25680">
    <property type="entry name" value="Mom"/>
    <property type="match status" value="1"/>
</dbReference>
<dbReference type="InterPro" id="IPR057895">
    <property type="entry name" value="Mom"/>
</dbReference>
<evidence type="ECO:0000313" key="2">
    <source>
        <dbReference type="Proteomes" id="UP000244905"/>
    </source>
</evidence>
<keyword evidence="2" id="KW-1185">Reference proteome</keyword>
<organism evidence="1 2">
    <name type="scientific">Duncaniella muris</name>
    <dbReference type="NCBI Taxonomy" id="2094150"/>
    <lineage>
        <taxon>Bacteria</taxon>
        <taxon>Pseudomonadati</taxon>
        <taxon>Bacteroidota</taxon>
        <taxon>Bacteroidia</taxon>
        <taxon>Bacteroidales</taxon>
        <taxon>Muribaculaceae</taxon>
        <taxon>Duncaniella</taxon>
    </lineage>
</organism>
<dbReference type="RefSeq" id="WP_104403798.1">
    <property type="nucleotide sequence ID" value="NZ_CAPRAR010000021.1"/>
</dbReference>
<gene>
    <name evidence="1" type="ORF">C5O23_04015</name>
</gene>
<evidence type="ECO:0000313" key="1">
    <source>
        <dbReference type="EMBL" id="PWB03322.1"/>
    </source>
</evidence>
<name>A0A2V1IPW4_9BACT</name>
<sequence length="256" mass="29360">MTDSNSLPTEIYKETSSLGRLLIKPVDKATAKEMIVKNHYSHKWNDGGFGVYNFGIFRADEPDRCLGVAVYGYMKNPKARIFTHPNPKAWMCELNRMWIDDELGHNAESILIAASIKLLRRLDPDLVAVQSFADGRLGCGTIYKAANFQYYGFHLTKFLRNRRSGEMVHEQIFTNSTSPSGFLRANVGMLIGDFEVFHVKTYRYIYALDKRFRCVKPQQPYPAYDKGMEATEWKRDRSKMIERCVGILTKMAADSV</sequence>
<dbReference type="GeneID" id="82525517"/>
<dbReference type="EMBL" id="PUEC01000006">
    <property type="protein sequence ID" value="PWB03322.1"/>
    <property type="molecule type" value="Genomic_DNA"/>
</dbReference>
<proteinExistence type="predicted"/>
<dbReference type="Proteomes" id="UP000244905">
    <property type="component" value="Unassembled WGS sequence"/>
</dbReference>
<comment type="caution">
    <text evidence="1">The sequence shown here is derived from an EMBL/GenBank/DDBJ whole genome shotgun (WGS) entry which is preliminary data.</text>
</comment>
<accession>A0A2V1IPW4</accession>
<protein>
    <submittedName>
        <fullName evidence="1">Uncharacterized protein</fullName>
    </submittedName>
</protein>
<dbReference type="AlphaFoldDB" id="A0A2V1IPW4"/>
<reference evidence="2" key="1">
    <citation type="submission" date="2018-02" db="EMBL/GenBank/DDBJ databases">
        <authorList>
            <person name="Clavel T."/>
            <person name="Strowig T."/>
        </authorList>
    </citation>
    <scope>NUCLEOTIDE SEQUENCE [LARGE SCALE GENOMIC DNA]</scope>
    <source>
        <strain evidence="2">DSM 103720</strain>
    </source>
</reference>